<dbReference type="Proteomes" id="UP000574769">
    <property type="component" value="Unassembled WGS sequence"/>
</dbReference>
<sequence length="89" mass="9786">MTRYVFRLKNSSEAPISHECESLDEARSAAVRHLGRYLSEHPEFATEGHWQLDIENGMGQALTNIIVATVVPRSSPIRTGSASDEMTAG</sequence>
<keyword evidence="3" id="KW-1185">Reference proteome</keyword>
<accession>A0A7W7AM47</accession>
<comment type="caution">
    <text evidence="2">The sequence shown here is derived from an EMBL/GenBank/DDBJ whole genome shotgun (WGS) entry which is preliminary data.</text>
</comment>
<dbReference type="Pfam" id="PF21834">
    <property type="entry name" value="DUF6894"/>
    <property type="match status" value="1"/>
</dbReference>
<evidence type="ECO:0000259" key="1">
    <source>
        <dbReference type="Pfam" id="PF21834"/>
    </source>
</evidence>
<evidence type="ECO:0000313" key="2">
    <source>
        <dbReference type="EMBL" id="MBB4618659.1"/>
    </source>
</evidence>
<proteinExistence type="predicted"/>
<organism evidence="2 3">
    <name type="scientific">Sphingomonas abaci</name>
    <dbReference type="NCBI Taxonomy" id="237611"/>
    <lineage>
        <taxon>Bacteria</taxon>
        <taxon>Pseudomonadati</taxon>
        <taxon>Pseudomonadota</taxon>
        <taxon>Alphaproteobacteria</taxon>
        <taxon>Sphingomonadales</taxon>
        <taxon>Sphingomonadaceae</taxon>
        <taxon>Sphingomonas</taxon>
    </lineage>
</organism>
<dbReference type="InterPro" id="IPR054189">
    <property type="entry name" value="DUF6894"/>
</dbReference>
<protein>
    <recommendedName>
        <fullName evidence="1">DUF6894 domain-containing protein</fullName>
    </recommendedName>
</protein>
<dbReference type="RefSeq" id="WP_184115705.1">
    <property type="nucleotide sequence ID" value="NZ_JACHNY010000005.1"/>
</dbReference>
<name>A0A7W7AM47_9SPHN</name>
<reference evidence="2 3" key="1">
    <citation type="submission" date="2020-08" db="EMBL/GenBank/DDBJ databases">
        <title>Genomic Encyclopedia of Type Strains, Phase IV (KMG-IV): sequencing the most valuable type-strain genomes for metagenomic binning, comparative biology and taxonomic classification.</title>
        <authorList>
            <person name="Goeker M."/>
        </authorList>
    </citation>
    <scope>NUCLEOTIDE SEQUENCE [LARGE SCALE GENOMIC DNA]</scope>
    <source>
        <strain evidence="2 3">DSM 15867</strain>
    </source>
</reference>
<feature type="domain" description="DUF6894" evidence="1">
    <location>
        <begin position="3"/>
        <end position="65"/>
    </location>
</feature>
<evidence type="ECO:0000313" key="3">
    <source>
        <dbReference type="Proteomes" id="UP000574769"/>
    </source>
</evidence>
<gene>
    <name evidence="2" type="ORF">GGQ96_002802</name>
</gene>
<dbReference type="AlphaFoldDB" id="A0A7W7AM47"/>
<dbReference type="EMBL" id="JACHNY010000005">
    <property type="protein sequence ID" value="MBB4618659.1"/>
    <property type="molecule type" value="Genomic_DNA"/>
</dbReference>